<feature type="region of interest" description="Disordered" evidence="1">
    <location>
        <begin position="1"/>
        <end position="57"/>
    </location>
</feature>
<feature type="compositionally biased region" description="Low complexity" evidence="1">
    <location>
        <begin position="84"/>
        <end position="103"/>
    </location>
</feature>
<dbReference type="Proteomes" id="UP000440224">
    <property type="component" value="Unassembled WGS sequence"/>
</dbReference>
<comment type="caution">
    <text evidence="3">The sequence shown here is derived from an EMBL/GenBank/DDBJ whole genome shotgun (WGS) entry which is preliminary data.</text>
</comment>
<reference evidence="3 4" key="1">
    <citation type="submission" date="2019-10" db="EMBL/GenBank/DDBJ databases">
        <title>A soil myxobacterium in the family Polyangiaceae.</title>
        <authorList>
            <person name="Li Y."/>
            <person name="Wang J."/>
        </authorList>
    </citation>
    <scope>NUCLEOTIDE SEQUENCE [LARGE SCALE GENOMIC DNA]</scope>
    <source>
        <strain evidence="3 4">DSM 14734</strain>
    </source>
</reference>
<feature type="compositionally biased region" description="Basic and acidic residues" evidence="1">
    <location>
        <begin position="1"/>
        <end position="14"/>
    </location>
</feature>
<dbReference type="AlphaFoldDB" id="A0A6N7Q018"/>
<feature type="compositionally biased region" description="Basic and acidic residues" evidence="1">
    <location>
        <begin position="42"/>
        <end position="57"/>
    </location>
</feature>
<dbReference type="InterPro" id="IPR036280">
    <property type="entry name" value="Multihaem_cyt_sf"/>
</dbReference>
<feature type="region of interest" description="Disordered" evidence="1">
    <location>
        <begin position="80"/>
        <end position="115"/>
    </location>
</feature>
<name>A0A6N7Q018_9BACT</name>
<dbReference type="EMBL" id="WJIE01000020">
    <property type="protein sequence ID" value="MRG97708.1"/>
    <property type="molecule type" value="Genomic_DNA"/>
</dbReference>
<feature type="domain" description="Cytochrome c-552/4" evidence="2">
    <location>
        <begin position="119"/>
        <end position="184"/>
    </location>
</feature>
<protein>
    <recommendedName>
        <fullName evidence="2">Cytochrome c-552/4 domain-containing protein</fullName>
    </recommendedName>
</protein>
<accession>A0A6N7Q018</accession>
<sequence>MVPDQERPRGDVSHRRVARPRAGGARRGDDRGGRRGVVPADGEGRRGAEAAPEKGRDAIRPLQVTALVACVACACEPSAPREGAAPSNRAASSAAAASPSSDKPTPPPPRARAFPADRCGECHDTLHAEWKTSAHAAARRSPLYVAMRERAKDPGCEACHAPLAALTDPAEMAVDEGVTCEACHAIREVTEKGDRPQLSFDLEANRKFGPYCDAKDNYFHKMGCAPSFREARICGGCHAFSMPLGSGKSLPIFTEYAEWRASSFSISGTACQECHMPAELTHAATGAERKVRVGHHGFMGQGGEIIRKALGIVASAAERAGKLEVSVVLKNEGAGHAVPSGMPGRQVVVRVEARDDAGPSQAREERVLGRVLVDDAGREVPFYAARAEKSDERIAAGGARTFTFELDAPRAGSLVIEVAWRSASPAITAALGVPAEERSMGRIEIPFGEKRAGKGREHLPKTVVIRP</sequence>
<proteinExistence type="predicted"/>
<organism evidence="3 4">
    <name type="scientific">Polyangium spumosum</name>
    <dbReference type="NCBI Taxonomy" id="889282"/>
    <lineage>
        <taxon>Bacteria</taxon>
        <taxon>Pseudomonadati</taxon>
        <taxon>Myxococcota</taxon>
        <taxon>Polyangia</taxon>
        <taxon>Polyangiales</taxon>
        <taxon>Polyangiaceae</taxon>
        <taxon>Polyangium</taxon>
    </lineage>
</organism>
<gene>
    <name evidence="3" type="ORF">GF068_38165</name>
</gene>
<dbReference type="InterPro" id="IPR023155">
    <property type="entry name" value="Cyt_c-552/4"/>
</dbReference>
<evidence type="ECO:0000313" key="4">
    <source>
        <dbReference type="Proteomes" id="UP000440224"/>
    </source>
</evidence>
<evidence type="ECO:0000259" key="2">
    <source>
        <dbReference type="Pfam" id="PF13435"/>
    </source>
</evidence>
<evidence type="ECO:0000313" key="3">
    <source>
        <dbReference type="EMBL" id="MRG97708.1"/>
    </source>
</evidence>
<keyword evidence="4" id="KW-1185">Reference proteome</keyword>
<dbReference type="Pfam" id="PF13435">
    <property type="entry name" value="Cytochrome_C554"/>
    <property type="match status" value="1"/>
</dbReference>
<dbReference type="SUPFAM" id="SSF48695">
    <property type="entry name" value="Multiheme cytochromes"/>
    <property type="match status" value="1"/>
</dbReference>
<evidence type="ECO:0000256" key="1">
    <source>
        <dbReference type="SAM" id="MobiDB-lite"/>
    </source>
</evidence>
<dbReference type="Gene3D" id="1.10.1130.10">
    <property type="entry name" value="Flavocytochrome C3, Chain A"/>
    <property type="match status" value="1"/>
</dbReference>